<dbReference type="InterPro" id="IPR013537">
    <property type="entry name" value="AcCoA_COase_cen"/>
</dbReference>
<dbReference type="Pfam" id="PF08326">
    <property type="entry name" value="ACC_central"/>
    <property type="match status" value="1"/>
</dbReference>
<dbReference type="InterPro" id="IPR011764">
    <property type="entry name" value="Biotin_carboxylation_dom"/>
</dbReference>
<evidence type="ECO:0000259" key="16">
    <source>
        <dbReference type="PROSITE" id="PS50975"/>
    </source>
</evidence>
<dbReference type="PROSITE" id="PS50979">
    <property type="entry name" value="BC"/>
    <property type="match status" value="1"/>
</dbReference>
<dbReference type="Gene3D" id="3.90.1770.10">
    <property type="entry name" value="PreATP-grasp domain"/>
    <property type="match status" value="1"/>
</dbReference>
<dbReference type="CDD" id="cd06850">
    <property type="entry name" value="biotinyl_domain"/>
    <property type="match status" value="1"/>
</dbReference>
<dbReference type="SMART" id="SM00878">
    <property type="entry name" value="Biotin_carb_C"/>
    <property type="match status" value="1"/>
</dbReference>
<evidence type="ECO:0000256" key="13">
    <source>
        <dbReference type="ARBA" id="ARBA00048600"/>
    </source>
</evidence>
<dbReference type="InterPro" id="IPR011761">
    <property type="entry name" value="ATP-grasp"/>
</dbReference>
<dbReference type="FunFam" id="3.90.226.10:FF:000010">
    <property type="entry name" value="acetyl-CoA carboxylase isoform X2"/>
    <property type="match status" value="1"/>
</dbReference>
<dbReference type="Gene3D" id="3.40.50.20">
    <property type="match status" value="1"/>
</dbReference>
<dbReference type="InterPro" id="IPR001882">
    <property type="entry name" value="Biotin_BS"/>
</dbReference>
<dbReference type="InterPro" id="IPR011763">
    <property type="entry name" value="COA_CT_C"/>
</dbReference>
<feature type="domain" description="Lipoyl-binding" evidence="15">
    <location>
        <begin position="687"/>
        <end position="761"/>
    </location>
</feature>
<evidence type="ECO:0000256" key="8">
    <source>
        <dbReference type="ARBA" id="ARBA00023098"/>
    </source>
</evidence>
<dbReference type="RefSeq" id="XP_049178554.1">
    <property type="nucleotide sequence ID" value="XM_049325924.1"/>
</dbReference>
<dbReference type="SUPFAM" id="SSF51246">
    <property type="entry name" value="Rudiment single hybrid motif"/>
    <property type="match status" value="1"/>
</dbReference>
<comment type="pathway">
    <text evidence="2">Lipid metabolism; malonyl-CoA biosynthesis; malonyl-CoA from acetyl-CoA: step 1/1.</text>
</comment>
<dbReference type="GO" id="GO:0004075">
    <property type="term" value="F:biotin carboxylase activity"/>
    <property type="evidence" value="ECO:0007669"/>
    <property type="project" value="UniProtKB-EC"/>
</dbReference>
<dbReference type="Proteomes" id="UP001202479">
    <property type="component" value="Unassembled WGS sequence"/>
</dbReference>
<dbReference type="SUPFAM" id="SSF51230">
    <property type="entry name" value="Single hybrid motif"/>
    <property type="match status" value="1"/>
</dbReference>
<evidence type="ECO:0000256" key="6">
    <source>
        <dbReference type="ARBA" id="ARBA00022832"/>
    </source>
</evidence>
<comment type="catalytic activity">
    <reaction evidence="12">
        <text>hydrogencarbonate + acetyl-CoA + ATP = malonyl-CoA + ADP + phosphate + H(+)</text>
        <dbReference type="Rhea" id="RHEA:11308"/>
        <dbReference type="ChEBI" id="CHEBI:15378"/>
        <dbReference type="ChEBI" id="CHEBI:17544"/>
        <dbReference type="ChEBI" id="CHEBI:30616"/>
        <dbReference type="ChEBI" id="CHEBI:43474"/>
        <dbReference type="ChEBI" id="CHEBI:57288"/>
        <dbReference type="ChEBI" id="CHEBI:57384"/>
        <dbReference type="ChEBI" id="CHEBI:456216"/>
        <dbReference type="EC" id="6.4.1.2"/>
    </reaction>
</comment>
<dbReference type="InterPro" id="IPR016185">
    <property type="entry name" value="PreATP-grasp_dom_sf"/>
</dbReference>
<dbReference type="InterPro" id="IPR049076">
    <property type="entry name" value="ACCA"/>
</dbReference>
<dbReference type="Gene3D" id="2.40.50.100">
    <property type="match status" value="1"/>
</dbReference>
<dbReference type="InterPro" id="IPR013815">
    <property type="entry name" value="ATP_grasp_subdomain_1"/>
</dbReference>
<dbReference type="PROSITE" id="PS50968">
    <property type="entry name" value="BIOTINYL_LIPOYL"/>
    <property type="match status" value="1"/>
</dbReference>
<gene>
    <name evidence="20" type="ORF">KGF56_004481</name>
</gene>
<keyword evidence="8" id="KW-0443">Lipid metabolism</keyword>
<keyword evidence="5 14" id="KW-0547">Nucleotide-binding</keyword>
<dbReference type="FunFam" id="3.30.1490.20:FF:000003">
    <property type="entry name" value="acetyl-CoA carboxylase isoform X1"/>
    <property type="match status" value="1"/>
</dbReference>
<feature type="domain" description="CoA carboxyltransferase C-terminal" evidence="19">
    <location>
        <begin position="1817"/>
        <end position="2133"/>
    </location>
</feature>
<dbReference type="SUPFAM" id="SSF56059">
    <property type="entry name" value="Glutathione synthetase ATP-binding domain-like"/>
    <property type="match status" value="1"/>
</dbReference>
<dbReference type="Gene3D" id="3.30.470.20">
    <property type="entry name" value="ATP-grasp fold, B domain"/>
    <property type="match status" value="1"/>
</dbReference>
<dbReference type="InterPro" id="IPR034733">
    <property type="entry name" value="AcCoA_carboxyl_beta"/>
</dbReference>
<dbReference type="GO" id="GO:0005524">
    <property type="term" value="F:ATP binding"/>
    <property type="evidence" value="ECO:0007669"/>
    <property type="project" value="UniProtKB-UniRule"/>
</dbReference>
<keyword evidence="9" id="KW-0275">Fatty acid biosynthesis</keyword>
<comment type="caution">
    <text evidence="20">The sequence shown here is derived from an EMBL/GenBank/DDBJ whole genome shotgun (WGS) entry which is preliminary data.</text>
</comment>
<dbReference type="PROSITE" id="PS00866">
    <property type="entry name" value="CPSASE_1"/>
    <property type="match status" value="1"/>
</dbReference>
<evidence type="ECO:0000259" key="15">
    <source>
        <dbReference type="PROSITE" id="PS50968"/>
    </source>
</evidence>
<dbReference type="InterPro" id="IPR011053">
    <property type="entry name" value="Single_hybrid_motif"/>
</dbReference>
<evidence type="ECO:0000259" key="19">
    <source>
        <dbReference type="PROSITE" id="PS50989"/>
    </source>
</evidence>
<dbReference type="PANTHER" id="PTHR45728">
    <property type="entry name" value="ACETYL-COA CARBOXYLASE, ISOFORM A"/>
    <property type="match status" value="1"/>
</dbReference>
<dbReference type="InterPro" id="IPR029045">
    <property type="entry name" value="ClpP/crotonase-like_dom_sf"/>
</dbReference>
<evidence type="ECO:0000256" key="2">
    <source>
        <dbReference type="ARBA" id="ARBA00004956"/>
    </source>
</evidence>
<dbReference type="SUPFAM" id="SSF52440">
    <property type="entry name" value="PreATP-grasp domain"/>
    <property type="match status" value="1"/>
</dbReference>
<evidence type="ECO:0000259" key="18">
    <source>
        <dbReference type="PROSITE" id="PS50980"/>
    </source>
</evidence>
<dbReference type="GO" id="GO:0003989">
    <property type="term" value="F:acetyl-CoA carboxylase activity"/>
    <property type="evidence" value="ECO:0007669"/>
    <property type="project" value="UniProtKB-EC"/>
</dbReference>
<evidence type="ECO:0000256" key="4">
    <source>
        <dbReference type="ARBA" id="ARBA00022598"/>
    </source>
</evidence>
<dbReference type="InterPro" id="IPR005481">
    <property type="entry name" value="BC-like_N"/>
</dbReference>
<dbReference type="GO" id="GO:0042759">
    <property type="term" value="P:long-chain fatty acid biosynthetic process"/>
    <property type="evidence" value="ECO:0007669"/>
    <property type="project" value="UniProtKB-ARBA"/>
</dbReference>
<dbReference type="FunFam" id="3.30.470.20:FF:000005">
    <property type="entry name" value="Acetyl-CoA carboxylase 1"/>
    <property type="match status" value="1"/>
</dbReference>
<sequence>MSNFSPTPSISSDYSLLHSTLAPHFLGLNSVSEAEPSKVTDFVKSHQGHTVITRVLIANNGIAAVKEIRSIRKWAYETFGDERTIQFTVMATPEDLEANAEYIRMADQFVEVPGGTNNNNYANVDLIVEIAENTNVHAVWAGWGHASENPLLPERLAASPKKIIFIGPPGSAMRSLGDKISSTIVAQHAQVPCIPWSGSGVNEVFIDDKTHLVSVSDEVYAKGCCTGPEDGLEKARKIGFPVMIKASEGGGGKGIRKVDNEENFTQLYNQAANEIPGSPIFIMKLAGDARHLEVQLLADQYGTNISLFGRDCSVQRRHQKIIEEAPVTIARKDTFTKMENAAVRLGKLVGYVSAGTVEYLYSHSDDKFYFLELNPRLQVEHPTTEMVTGVNLPAAQLQIAMGIPMHRIRDIRTLYGADPHSATEIDFEFSTENSLVSQRRPTPKGHCTACRITSEDPGEGFKPSGGSLHELNFRSSSNVWGYFSVGNQSSIHSFSDSQFGHIFAFGENRQASRKHMVVALKELSIRGDFRTTVEYLIKLLETPDFEDNKITTGWLDELISKKLTAERPDPIVAVVCGAIAKAHMQADEEKKEYIQSLERGQVPHKDLLRTIFPFEFIYEGERYKFTATKSSDDKYTLFLNGSRCTVGARPLSDGGLLCALGGKSHSVYWKEEAAATRLSVDGKTCLLEAENDPTQLRTPSPGKLVKYLVESGDHVNAGQPYAEVEVMKMCMPLIAQDDGVVQLIKQPGSTVNAGDMLAILALDDPSKVKHAKPFEGTLPEMGEPNVRGSKPAHKFLHYSSILKNILAGYDNQVIMNSTLKKIVEVLKNKELPFSEWKQCISALHSRLPAKLNESLTSLIERTQSRNADFPARQIIKQINKCLAEAAHDGILEDMVAPLLTIASRYQNGLTEHEHDFFASLLNEYYDVECLFGGDKVREDDVVLQLRDENKADLKKVINICLSHSRVSAKNNLIIAILEEYQPLLQSNSVSALSIRDSLKKLVTLDSRCCSKVTLKAREILIQCSLPSIKERSDQLEHILRSAVLETSYGEIYANHRKPKLEIIQEVVDSKHTVFDVLSQFFVNSDEWVAIAAAEVYVRRSYRAYELGKIDYHFHDRLPIIEWKFTLSNVSSSRFNTISQPAVEKDSTVMKHAASVSDLSFVVDSKTEHMTRTGILVPCRHLDDADEMVSAALEKIEPRDAISFQASQQHPELLNVLNVVITSTDGYASEEEYLGRVYEIIEEYRDDLLNAGVRRISFVFANTVGIYPKYYTFTGPGYSENKVIRHIEPALAFQLELGRLANFDIKPIFTNNRNIHVYEAVGKNAPSDKRFFTRGIIRTGVIKNGISISEYLIAESNRLMNDILDTLEVIDTSNSDLNHIFINFSNVFNIQPAEVEAAFGSFLERFGRRLWRLRVTGAEIRIVCADHNGVAFPLRAIINNVSGYVVKSDLYMEVKNPKGDWIFKSIGKPGSMHLRPISTSYPVKESLQPKRYKAHNMGTTYVYDFPELFRQANLSQWKKFGKKAPKDAFSTLELIADDNGGLTALQREPGSNKIGMVGFLVTAKTPEYPRGRQFVIVANDITHKIGSFGPEEDIYFNKCTDLARKLGVPRIYLSANSGARIGVAEELIPLFQVAWRDEGSPGKGFRYLYLTPAAKKAIDEDGKGDTVVTERVVEDGQERYIIKTIIGAEDGLGVECLKGSGLIAGATSRAYKDIFTITLVTCRSVGIGAYLVRLGQRAIQIEGQPIILTGAPAINKLLGRDVYSSNLQLGGTQIMYKNGVSHLTASDDLEGVEKILEWLSFVPAKRGKPVPILDSEDPWDRDVTYYPPKNEAFDVRWMIEGKQTSEGEFESGLFDKGSFQETLSGWARGVVVGRARLGGIPIGVIGVETRTVENMIPADPANPDSTETLIQEAGQVWFPNSAFKTAQAINDFNNGEQLPLIILANWRGFSGGQRDMYNEVLKYGSFIVDALVDFKQPIFTYIPPNGELRGGSWVVVDPTINADMMEMYADVDSRAGVLEPEGMVGIKYRRDKLLSTMQRIDPTYAELKKKLNDPDLSSDEHSTISSKLTAREKLLLPIYAQVAVQFADLHDRSGRMLAKGVIKKEIEWVNARRFFFWRLRRRLNEEYVLKLIGEQVKHANKLEQVARLKSWMSTVDYDDDQAVSTWIEDHHPKLSKKLDELAVESSRSELMKSMTSNPKAAFSAMKEFIEGLPEESRAEFLKSL</sequence>
<dbReference type="SUPFAM" id="SSF52096">
    <property type="entry name" value="ClpP/crotonase"/>
    <property type="match status" value="2"/>
</dbReference>
<dbReference type="PROSITE" id="PS50989">
    <property type="entry name" value="COA_CT_CTER"/>
    <property type="match status" value="1"/>
</dbReference>
<evidence type="ECO:0000313" key="20">
    <source>
        <dbReference type="EMBL" id="KAI3402807.2"/>
    </source>
</evidence>
<keyword evidence="11" id="KW-0511">Multifunctional enzyme</keyword>
<evidence type="ECO:0000256" key="7">
    <source>
        <dbReference type="ARBA" id="ARBA00022840"/>
    </source>
</evidence>
<dbReference type="Pfam" id="PF01039">
    <property type="entry name" value="Carboxyl_trans"/>
    <property type="match status" value="1"/>
</dbReference>
<comment type="cofactor">
    <cofactor evidence="1">
        <name>biotin</name>
        <dbReference type="ChEBI" id="CHEBI:57586"/>
    </cofactor>
</comment>
<dbReference type="PROSITE" id="PS50980">
    <property type="entry name" value="COA_CT_NTER"/>
    <property type="match status" value="1"/>
</dbReference>
<feature type="domain" description="Biotin carboxylation" evidence="17">
    <location>
        <begin position="51"/>
        <end position="560"/>
    </location>
</feature>
<dbReference type="FunFam" id="2.40.50.100:FF:000005">
    <property type="entry name" value="Acetyl-CoA carboxylase 1"/>
    <property type="match status" value="1"/>
</dbReference>
<reference evidence="20" key="1">
    <citation type="journal article" date="2022" name="DNA Res.">
        <title>Genome analysis of five recently described species of the CUG-Ser clade uncovers Candida theae as a new hybrid lineage with pathogenic potential in the Candida parapsilosis species complex.</title>
        <authorList>
            <person name="Mixao V."/>
            <person name="Del Olmo V."/>
            <person name="Hegedusova E."/>
            <person name="Saus E."/>
            <person name="Pryszcz L."/>
            <person name="Cillingova A."/>
            <person name="Nosek J."/>
            <person name="Gabaldon T."/>
        </authorList>
    </citation>
    <scope>NUCLEOTIDE SEQUENCE</scope>
    <source>
        <strain evidence="20">CBS 10844</strain>
    </source>
</reference>
<dbReference type="FunFam" id="2.40.460.10:FF:000001">
    <property type="entry name" value="Acetyl-CoA carboxylase 1"/>
    <property type="match status" value="1"/>
</dbReference>
<evidence type="ECO:0000256" key="5">
    <source>
        <dbReference type="ARBA" id="ARBA00022741"/>
    </source>
</evidence>
<keyword evidence="6" id="KW-0276">Fatty acid metabolism</keyword>
<comment type="catalytic activity">
    <reaction evidence="13">
        <text>N(6)-biotinyl-L-lysyl-[protein] + hydrogencarbonate + ATP = N(6)-carboxybiotinyl-L-lysyl-[protein] + ADP + phosphate + H(+)</text>
        <dbReference type="Rhea" id="RHEA:13501"/>
        <dbReference type="Rhea" id="RHEA-COMP:10505"/>
        <dbReference type="Rhea" id="RHEA-COMP:10506"/>
        <dbReference type="ChEBI" id="CHEBI:15378"/>
        <dbReference type="ChEBI" id="CHEBI:17544"/>
        <dbReference type="ChEBI" id="CHEBI:30616"/>
        <dbReference type="ChEBI" id="CHEBI:43474"/>
        <dbReference type="ChEBI" id="CHEBI:83144"/>
        <dbReference type="ChEBI" id="CHEBI:83145"/>
        <dbReference type="ChEBI" id="CHEBI:456216"/>
        <dbReference type="EC" id="6.3.4.14"/>
    </reaction>
</comment>
<dbReference type="InterPro" id="IPR005479">
    <property type="entry name" value="CPAse_ATP-bd"/>
</dbReference>
<evidence type="ECO:0000259" key="17">
    <source>
        <dbReference type="PROSITE" id="PS50979"/>
    </source>
</evidence>
<dbReference type="PROSITE" id="PS00188">
    <property type="entry name" value="BIOTIN"/>
    <property type="match status" value="1"/>
</dbReference>
<dbReference type="Gene3D" id="3.90.226.10">
    <property type="entry name" value="2-enoyl-CoA Hydratase, Chain A, domain 1"/>
    <property type="match status" value="2"/>
</dbReference>
<dbReference type="InterPro" id="IPR000089">
    <property type="entry name" value="Biotin_lipoyl"/>
</dbReference>
<dbReference type="EMBL" id="JAHUZD010000141">
    <property type="protein sequence ID" value="KAI3402807.2"/>
    <property type="molecule type" value="Genomic_DNA"/>
</dbReference>
<accession>A0AAI9STM6</accession>
<organism evidence="20 21">
    <name type="scientific">Candida oxycetoniae</name>
    <dbReference type="NCBI Taxonomy" id="497107"/>
    <lineage>
        <taxon>Eukaryota</taxon>
        <taxon>Fungi</taxon>
        <taxon>Dikarya</taxon>
        <taxon>Ascomycota</taxon>
        <taxon>Saccharomycotina</taxon>
        <taxon>Pichiomycetes</taxon>
        <taxon>Debaryomycetaceae</taxon>
        <taxon>Candida/Lodderomyces clade</taxon>
        <taxon>Candida</taxon>
    </lineage>
</organism>
<dbReference type="InterPro" id="IPR005482">
    <property type="entry name" value="Biotin_COase_C"/>
</dbReference>
<dbReference type="PANTHER" id="PTHR45728:SF3">
    <property type="entry name" value="ACETYL-COA CARBOXYLASE"/>
    <property type="match status" value="1"/>
</dbReference>
<dbReference type="Pfam" id="PF02785">
    <property type="entry name" value="Biotin_carb_C"/>
    <property type="match status" value="1"/>
</dbReference>
<keyword evidence="21" id="KW-1185">Reference proteome</keyword>
<dbReference type="Pfam" id="PF00364">
    <property type="entry name" value="Biotin_lipoyl"/>
    <property type="match status" value="1"/>
</dbReference>
<dbReference type="Pfam" id="PF21385">
    <property type="entry name" value="ACCA_BT"/>
    <property type="match status" value="1"/>
</dbReference>
<dbReference type="GO" id="GO:0005739">
    <property type="term" value="C:mitochondrion"/>
    <property type="evidence" value="ECO:0007669"/>
    <property type="project" value="TreeGrafter"/>
</dbReference>
<name>A0AAI9STM6_9ASCO</name>
<dbReference type="GO" id="GO:0046872">
    <property type="term" value="F:metal ion binding"/>
    <property type="evidence" value="ECO:0007669"/>
    <property type="project" value="InterPro"/>
</dbReference>
<keyword evidence="7 14" id="KW-0067">ATP-binding</keyword>
<keyword evidence="10" id="KW-0092">Biotin</keyword>
<protein>
    <submittedName>
        <fullName evidence="20">ACC1</fullName>
    </submittedName>
</protein>
<evidence type="ECO:0000256" key="1">
    <source>
        <dbReference type="ARBA" id="ARBA00001953"/>
    </source>
</evidence>
<dbReference type="FunFam" id="3.40.50.20:FF:000005">
    <property type="entry name" value="acetyl-CoA carboxylase isoform X2"/>
    <property type="match status" value="1"/>
</dbReference>
<dbReference type="PROSITE" id="PS00867">
    <property type="entry name" value="CPSASE_2"/>
    <property type="match status" value="1"/>
</dbReference>
<dbReference type="GeneID" id="73382096"/>
<evidence type="ECO:0000313" key="21">
    <source>
        <dbReference type="Proteomes" id="UP001202479"/>
    </source>
</evidence>
<dbReference type="InterPro" id="IPR011054">
    <property type="entry name" value="Rudment_hybrid_motif"/>
</dbReference>
<dbReference type="InterPro" id="IPR049074">
    <property type="entry name" value="ACCA_BT"/>
</dbReference>
<keyword evidence="4" id="KW-0436">Ligase</keyword>
<dbReference type="Pfam" id="PF02786">
    <property type="entry name" value="CPSase_L_D2"/>
    <property type="match status" value="1"/>
</dbReference>
<evidence type="ECO:0000256" key="10">
    <source>
        <dbReference type="ARBA" id="ARBA00023267"/>
    </source>
</evidence>
<feature type="domain" description="ATP-grasp" evidence="16">
    <location>
        <begin position="209"/>
        <end position="401"/>
    </location>
</feature>
<evidence type="ECO:0000256" key="11">
    <source>
        <dbReference type="ARBA" id="ARBA00023268"/>
    </source>
</evidence>
<dbReference type="PROSITE" id="PS50975">
    <property type="entry name" value="ATP_GRASP"/>
    <property type="match status" value="1"/>
</dbReference>
<evidence type="ECO:0000256" key="9">
    <source>
        <dbReference type="ARBA" id="ARBA00023160"/>
    </source>
</evidence>
<dbReference type="Pfam" id="PF00289">
    <property type="entry name" value="Biotin_carb_N"/>
    <property type="match status" value="1"/>
</dbReference>
<evidence type="ECO:0000256" key="12">
    <source>
        <dbReference type="ARBA" id="ARBA00048065"/>
    </source>
</evidence>
<dbReference type="Gene3D" id="2.40.460.10">
    <property type="entry name" value="Biotin dependent carboxylase carboxyltransferase"/>
    <property type="match status" value="1"/>
</dbReference>
<feature type="domain" description="CoA carboxyltransferase N-terminal" evidence="18">
    <location>
        <begin position="1479"/>
        <end position="1813"/>
    </location>
</feature>
<dbReference type="InterPro" id="IPR011762">
    <property type="entry name" value="COA_CT_N"/>
</dbReference>
<evidence type="ECO:0000256" key="14">
    <source>
        <dbReference type="PROSITE-ProRule" id="PRU00409"/>
    </source>
</evidence>
<proteinExistence type="predicted"/>
<keyword evidence="3" id="KW-0444">Lipid biosynthesis</keyword>
<evidence type="ECO:0000256" key="3">
    <source>
        <dbReference type="ARBA" id="ARBA00022516"/>
    </source>
</evidence>
<dbReference type="FunFam" id="3.90.1770.10:FF:000001">
    <property type="entry name" value="acetyl-CoA carboxylase 1"/>
    <property type="match status" value="1"/>
</dbReference>
<dbReference type="Gene3D" id="3.30.1490.20">
    <property type="entry name" value="ATP-grasp fold, A domain"/>
    <property type="match status" value="1"/>
</dbReference>